<dbReference type="GO" id="GO:0003677">
    <property type="term" value="F:DNA binding"/>
    <property type="evidence" value="ECO:0007669"/>
    <property type="project" value="UniProtKB-KW"/>
</dbReference>
<dbReference type="OrthoDB" id="9807558at2"/>
<dbReference type="InterPro" id="IPR036390">
    <property type="entry name" value="WH_DNA-bd_sf"/>
</dbReference>
<dbReference type="Proteomes" id="UP000216021">
    <property type="component" value="Unassembled WGS sequence"/>
</dbReference>
<evidence type="ECO:0000313" key="6">
    <source>
        <dbReference type="EMBL" id="OMQ25354.1"/>
    </source>
</evidence>
<feature type="domain" description="HTH iclR-type" evidence="4">
    <location>
        <begin position="1"/>
        <end position="68"/>
    </location>
</feature>
<evidence type="ECO:0000313" key="7">
    <source>
        <dbReference type="Proteomes" id="UP000216021"/>
    </source>
</evidence>
<dbReference type="Gene3D" id="3.30.450.40">
    <property type="match status" value="1"/>
</dbReference>
<dbReference type="InterPro" id="IPR029016">
    <property type="entry name" value="GAF-like_dom_sf"/>
</dbReference>
<dbReference type="GO" id="GO:0045892">
    <property type="term" value="P:negative regulation of DNA-templated transcription"/>
    <property type="evidence" value="ECO:0007669"/>
    <property type="project" value="TreeGrafter"/>
</dbReference>
<comment type="caution">
    <text evidence="6">The sequence shown here is derived from an EMBL/GenBank/DDBJ whole genome shotgun (WGS) entry which is preliminary data.</text>
</comment>
<dbReference type="Gene3D" id="1.10.10.10">
    <property type="entry name" value="Winged helix-like DNA-binding domain superfamily/Winged helix DNA-binding domain"/>
    <property type="match status" value="1"/>
</dbReference>
<dbReference type="InterPro" id="IPR005471">
    <property type="entry name" value="Tscrpt_reg_IclR_N"/>
</dbReference>
<dbReference type="STRING" id="2034155.BMI79_03265"/>
<gene>
    <name evidence="6" type="ORF">BMI79_03265</name>
</gene>
<dbReference type="Pfam" id="PF01614">
    <property type="entry name" value="IclR_C"/>
    <property type="match status" value="1"/>
</dbReference>
<dbReference type="EMBL" id="MOXD01000002">
    <property type="protein sequence ID" value="OMQ25354.1"/>
    <property type="molecule type" value="Genomic_DNA"/>
</dbReference>
<dbReference type="SUPFAM" id="SSF46785">
    <property type="entry name" value="Winged helix' DNA-binding domain"/>
    <property type="match status" value="1"/>
</dbReference>
<feature type="domain" description="IclR-ED" evidence="5">
    <location>
        <begin position="62"/>
        <end position="250"/>
    </location>
</feature>
<name>A0A1S8CPA9_9GAMM</name>
<dbReference type="CDD" id="cd00090">
    <property type="entry name" value="HTH_ARSR"/>
    <property type="match status" value="1"/>
</dbReference>
<dbReference type="SMART" id="SM00346">
    <property type="entry name" value="HTH_ICLR"/>
    <property type="match status" value="1"/>
</dbReference>
<reference evidence="6 7" key="1">
    <citation type="submission" date="2016-11" db="EMBL/GenBank/DDBJ databases">
        <title>Rahnella oryzae sp. nov., isolated from rice root.</title>
        <authorList>
            <person name="Zhang X.-X."/>
            <person name="Zhang J."/>
        </authorList>
    </citation>
    <scope>NUCLEOTIDE SEQUENCE [LARGE SCALE GENOMIC DNA]</scope>
    <source>
        <strain evidence="6 7">J11-6</strain>
    </source>
</reference>
<dbReference type="AlphaFoldDB" id="A0A1S8CPA9"/>
<keyword evidence="1" id="KW-0805">Transcription regulation</keyword>
<dbReference type="Pfam" id="PF09339">
    <property type="entry name" value="HTH_IclR"/>
    <property type="match status" value="1"/>
</dbReference>
<dbReference type="InterPro" id="IPR014757">
    <property type="entry name" value="Tscrpt_reg_IclR_C"/>
</dbReference>
<dbReference type="RefSeq" id="WP_076940438.1">
    <property type="nucleotide sequence ID" value="NZ_MOXD01000002.1"/>
</dbReference>
<keyword evidence="3" id="KW-0804">Transcription</keyword>
<evidence type="ECO:0000256" key="2">
    <source>
        <dbReference type="ARBA" id="ARBA00023125"/>
    </source>
</evidence>
<sequence>MTTLENASAVLKLFSQRRMTHGQAGISFSDVVEQLGLPKSTVSRLLQTMEGQGMLERDPESRLYKIGHLLLSVASHYLSTPLVESATVLMSQLNQLTFCTGYIAMLEGRESRVMRTFPGRHFLQVVTPVGVCSPAAETSVGRAMLARESDEQVCERFAAGYQATAANSPQTLDALLQKLAQVRQQGWSLACNETLPGISSLATSVTNKHRNETVGLCLSFPSQSEEQPYSPLVLEALLAVSRQLAVRLGDEYWQQVVYTHHTSSCLGVGGVTRPM</sequence>
<organism evidence="6 7">
    <name type="scientific">Serratia oryzae</name>
    <dbReference type="NCBI Taxonomy" id="2034155"/>
    <lineage>
        <taxon>Bacteria</taxon>
        <taxon>Pseudomonadati</taxon>
        <taxon>Pseudomonadota</taxon>
        <taxon>Gammaproteobacteria</taxon>
        <taxon>Enterobacterales</taxon>
        <taxon>Yersiniaceae</taxon>
        <taxon>Serratia</taxon>
    </lineage>
</organism>
<keyword evidence="7" id="KW-1185">Reference proteome</keyword>
<protein>
    <submittedName>
        <fullName evidence="6">IclR family transcriptional regulator</fullName>
    </submittedName>
</protein>
<proteinExistence type="predicted"/>
<dbReference type="PANTHER" id="PTHR30136:SF35">
    <property type="entry name" value="HTH-TYPE TRANSCRIPTIONAL REGULATOR RV1719"/>
    <property type="match status" value="1"/>
</dbReference>
<evidence type="ECO:0000259" key="4">
    <source>
        <dbReference type="PROSITE" id="PS51077"/>
    </source>
</evidence>
<dbReference type="InterPro" id="IPR011991">
    <property type="entry name" value="ArsR-like_HTH"/>
</dbReference>
<dbReference type="InterPro" id="IPR050707">
    <property type="entry name" value="HTH_MetabolicPath_Reg"/>
</dbReference>
<dbReference type="PANTHER" id="PTHR30136">
    <property type="entry name" value="HELIX-TURN-HELIX TRANSCRIPTIONAL REGULATOR, ICLR FAMILY"/>
    <property type="match status" value="1"/>
</dbReference>
<evidence type="ECO:0000256" key="3">
    <source>
        <dbReference type="ARBA" id="ARBA00023163"/>
    </source>
</evidence>
<evidence type="ECO:0000259" key="5">
    <source>
        <dbReference type="PROSITE" id="PS51078"/>
    </source>
</evidence>
<dbReference type="SUPFAM" id="SSF55781">
    <property type="entry name" value="GAF domain-like"/>
    <property type="match status" value="1"/>
</dbReference>
<dbReference type="InterPro" id="IPR036388">
    <property type="entry name" value="WH-like_DNA-bd_sf"/>
</dbReference>
<dbReference type="PROSITE" id="PS51078">
    <property type="entry name" value="ICLR_ED"/>
    <property type="match status" value="1"/>
</dbReference>
<dbReference type="GO" id="GO:0003700">
    <property type="term" value="F:DNA-binding transcription factor activity"/>
    <property type="evidence" value="ECO:0007669"/>
    <property type="project" value="TreeGrafter"/>
</dbReference>
<evidence type="ECO:0000256" key="1">
    <source>
        <dbReference type="ARBA" id="ARBA00023015"/>
    </source>
</evidence>
<dbReference type="PROSITE" id="PS51077">
    <property type="entry name" value="HTH_ICLR"/>
    <property type="match status" value="1"/>
</dbReference>
<keyword evidence="2" id="KW-0238">DNA-binding</keyword>
<accession>A0A1S8CPA9</accession>